<dbReference type="EMBL" id="CAKXZT010000144">
    <property type="protein sequence ID" value="CAH2405613.1"/>
    <property type="molecule type" value="Genomic_DNA"/>
</dbReference>
<organism evidence="1 2">
    <name type="scientific">Mesorhizobium escarrei</name>
    <dbReference type="NCBI Taxonomy" id="666018"/>
    <lineage>
        <taxon>Bacteria</taxon>
        <taxon>Pseudomonadati</taxon>
        <taxon>Pseudomonadota</taxon>
        <taxon>Alphaproteobacteria</taxon>
        <taxon>Hyphomicrobiales</taxon>
        <taxon>Phyllobacteriaceae</taxon>
        <taxon>Mesorhizobium</taxon>
    </lineage>
</organism>
<evidence type="ECO:0000313" key="1">
    <source>
        <dbReference type="EMBL" id="CAH2405613.1"/>
    </source>
</evidence>
<dbReference type="Proteomes" id="UP001153050">
    <property type="component" value="Unassembled WGS sequence"/>
</dbReference>
<reference evidence="1 2" key="1">
    <citation type="submission" date="2022-03" db="EMBL/GenBank/DDBJ databases">
        <authorList>
            <person name="Brunel B."/>
        </authorList>
    </citation>
    <scope>NUCLEOTIDE SEQUENCE [LARGE SCALE GENOMIC DNA]</scope>
    <source>
        <strain evidence="1">STM5069sample</strain>
    </source>
</reference>
<name>A0ABM9E8W0_9HYPH</name>
<evidence type="ECO:0000313" key="2">
    <source>
        <dbReference type="Proteomes" id="UP001153050"/>
    </source>
</evidence>
<comment type="caution">
    <text evidence="1">The sequence shown here is derived from an EMBL/GenBank/DDBJ whole genome shotgun (WGS) entry which is preliminary data.</text>
</comment>
<accession>A0ABM9E8W0</accession>
<proteinExistence type="predicted"/>
<keyword evidence="2" id="KW-1185">Reference proteome</keyword>
<gene>
    <name evidence="1" type="ORF">MES5069_480018</name>
</gene>
<protein>
    <submittedName>
        <fullName evidence="1">Uncharacterized protein</fullName>
    </submittedName>
</protein>
<sequence length="139" mass="15440">MKRIRDAANADAGRAEHRDSHAIEITQEAVARFAEGVRQRLRAQDGSFRRHHLQTLVQRVEVGADRILIKGSKATLLQTLVASRGNPGVHTAGHDVRSFVLKWLPGPDKFEKSNRGQKCQKSIYCQAVGVTASPKRRPP</sequence>